<gene>
    <name evidence="8" type="primary">pehA_2</name>
    <name evidence="8" type="ORF">LzC2_34140</name>
</gene>
<dbReference type="RefSeq" id="WP_171189220.1">
    <property type="nucleotide sequence ID" value="NZ_WTPX01000139.1"/>
</dbReference>
<name>A0ABX1VGR0_9PLAN</name>
<evidence type="ECO:0000256" key="4">
    <source>
        <dbReference type="ARBA" id="ARBA00023180"/>
    </source>
</evidence>
<feature type="chain" id="PRO_5046718231" evidence="6">
    <location>
        <begin position="22"/>
        <end position="546"/>
    </location>
</feature>
<evidence type="ECO:0000256" key="2">
    <source>
        <dbReference type="ARBA" id="ARBA00022729"/>
    </source>
</evidence>
<dbReference type="Pfam" id="PF00884">
    <property type="entry name" value="Sulfatase"/>
    <property type="match status" value="1"/>
</dbReference>
<dbReference type="EMBL" id="WTPX01000139">
    <property type="protein sequence ID" value="NNJ27312.1"/>
    <property type="molecule type" value="Genomic_DNA"/>
</dbReference>
<keyword evidence="9" id="KW-1185">Reference proteome</keyword>
<keyword evidence="2 6" id="KW-0732">Signal</keyword>
<reference evidence="8 9" key="1">
    <citation type="journal article" date="2020" name="Syst. Appl. Microbiol.">
        <title>Alienimonas chondri sp. nov., a novel planctomycete isolated from the biofilm of the red alga Chondrus crispus.</title>
        <authorList>
            <person name="Vitorino I."/>
            <person name="Albuquerque L."/>
            <person name="Wiegand S."/>
            <person name="Kallscheuer N."/>
            <person name="da Costa M.S."/>
            <person name="Lobo-da-Cunha A."/>
            <person name="Jogler C."/>
            <person name="Lage O.M."/>
        </authorList>
    </citation>
    <scope>NUCLEOTIDE SEQUENCE [LARGE SCALE GENOMIC DNA]</scope>
    <source>
        <strain evidence="8 9">LzC2</strain>
    </source>
</reference>
<accession>A0ABX1VGR0</accession>
<dbReference type="EC" id="3.1.4.-" evidence="8"/>
<organism evidence="8 9">
    <name type="scientific">Alienimonas chondri</name>
    <dbReference type="NCBI Taxonomy" id="2681879"/>
    <lineage>
        <taxon>Bacteria</taxon>
        <taxon>Pseudomonadati</taxon>
        <taxon>Planctomycetota</taxon>
        <taxon>Planctomycetia</taxon>
        <taxon>Planctomycetales</taxon>
        <taxon>Planctomycetaceae</taxon>
        <taxon>Alienimonas</taxon>
    </lineage>
</organism>
<protein>
    <submittedName>
        <fullName evidence="8">Multifunctional alkaline phosphatase superfamily protein PehA</fullName>
        <ecNumber evidence="8">3.1.4.-</ecNumber>
    </submittedName>
</protein>
<evidence type="ECO:0000256" key="3">
    <source>
        <dbReference type="ARBA" id="ARBA00022801"/>
    </source>
</evidence>
<dbReference type="InterPro" id="IPR017850">
    <property type="entry name" value="Alkaline_phosphatase_core_sf"/>
</dbReference>
<comment type="caution">
    <text evidence="8">The sequence shown here is derived from an EMBL/GenBank/DDBJ whole genome shotgun (WGS) entry which is preliminary data.</text>
</comment>
<dbReference type="GO" id="GO:0016787">
    <property type="term" value="F:hydrolase activity"/>
    <property type="evidence" value="ECO:0007669"/>
    <property type="project" value="UniProtKB-KW"/>
</dbReference>
<feature type="region of interest" description="Disordered" evidence="5">
    <location>
        <begin position="156"/>
        <end position="176"/>
    </location>
</feature>
<dbReference type="CDD" id="cd16031">
    <property type="entry name" value="G6S_like"/>
    <property type="match status" value="1"/>
</dbReference>
<feature type="signal peptide" evidence="6">
    <location>
        <begin position="1"/>
        <end position="21"/>
    </location>
</feature>
<dbReference type="InterPro" id="IPR024607">
    <property type="entry name" value="Sulfatase_CS"/>
</dbReference>
<evidence type="ECO:0000313" key="9">
    <source>
        <dbReference type="Proteomes" id="UP000609651"/>
    </source>
</evidence>
<evidence type="ECO:0000256" key="6">
    <source>
        <dbReference type="SAM" id="SignalP"/>
    </source>
</evidence>
<evidence type="ECO:0000256" key="5">
    <source>
        <dbReference type="SAM" id="MobiDB-lite"/>
    </source>
</evidence>
<keyword evidence="3 8" id="KW-0378">Hydrolase</keyword>
<comment type="similarity">
    <text evidence="1">Belongs to the sulfatase family.</text>
</comment>
<feature type="region of interest" description="Disordered" evidence="5">
    <location>
        <begin position="495"/>
        <end position="546"/>
    </location>
</feature>
<evidence type="ECO:0000313" key="8">
    <source>
        <dbReference type="EMBL" id="NNJ27312.1"/>
    </source>
</evidence>
<dbReference type="PANTHER" id="PTHR43108">
    <property type="entry name" value="N-ACETYLGLUCOSAMINE-6-SULFATASE FAMILY MEMBER"/>
    <property type="match status" value="1"/>
</dbReference>
<dbReference type="PROSITE" id="PS00149">
    <property type="entry name" value="SULFATASE_2"/>
    <property type="match status" value="1"/>
</dbReference>
<feature type="region of interest" description="Disordered" evidence="5">
    <location>
        <begin position="232"/>
        <end position="255"/>
    </location>
</feature>
<keyword evidence="4" id="KW-0325">Glycoprotein</keyword>
<dbReference type="Proteomes" id="UP000609651">
    <property type="component" value="Unassembled WGS sequence"/>
</dbReference>
<sequence length="546" mass="60577">MPVLLAALLLGCAPGSMPPRADGPSSTTGNRPNVLVILADDHRYDALGFLDHPFLKTPHLDALAAGGVHCSNAIVTTSLCSPSRASILTGLYAHNHGVTDNYNAPREDLVWFPQYLQDSGYETAFVGKWHMGDTDVAQPGFDHWVSFRGQGTYYPDGRGTSRKVPQNSDGPLNVNGERVKQRGYITDELTDYALDWLQARGDANLGEKRPWLMYVSHKAVHSDFVPADRHRGTYDDADWQPPPSFEPTDAPTGDRPRWLKDQGNSRHGAGFAYNLPRTGENSFDLAAYHRRYCEAILALDETTGRLTDWLKGSGQAENTIVVYLGDNGFQFGEQGLIDKRTAYAASVRIPLIVRWPAELPAGTTVTQTVANIDLAPTLLDACGVAWPEDAPLDGRSFLPLLKGNEGDWRDVTLYEYLWEWNYPQTPTTHAVIGDRWKYVRYHGVWDTDELFDLHADPHETVNLIAAPEHQPTVARLKADLFRLLAETGGDTLPLKPDRGRAFPWRAPNGPPAGDFPKRFTTPVEPPADRVPAWNRGVDLEEPSAER</sequence>
<dbReference type="SUPFAM" id="SSF53649">
    <property type="entry name" value="Alkaline phosphatase-like"/>
    <property type="match status" value="1"/>
</dbReference>
<evidence type="ECO:0000259" key="7">
    <source>
        <dbReference type="Pfam" id="PF00884"/>
    </source>
</evidence>
<dbReference type="Gene3D" id="3.40.720.10">
    <property type="entry name" value="Alkaline Phosphatase, subunit A"/>
    <property type="match status" value="1"/>
</dbReference>
<feature type="domain" description="Sulfatase N-terminal" evidence="7">
    <location>
        <begin position="32"/>
        <end position="384"/>
    </location>
</feature>
<proteinExistence type="inferred from homology"/>
<dbReference type="PANTHER" id="PTHR43108:SF8">
    <property type="entry name" value="SD21168P"/>
    <property type="match status" value="1"/>
</dbReference>
<evidence type="ECO:0000256" key="1">
    <source>
        <dbReference type="ARBA" id="ARBA00008779"/>
    </source>
</evidence>
<dbReference type="InterPro" id="IPR000917">
    <property type="entry name" value="Sulfatase_N"/>
</dbReference>
<dbReference type="PROSITE" id="PS00523">
    <property type="entry name" value="SULFATASE_1"/>
    <property type="match status" value="1"/>
</dbReference>